<gene>
    <name evidence="1" type="ORF">BBO99_00004101</name>
</gene>
<proteinExistence type="predicted"/>
<evidence type="ECO:0000313" key="1">
    <source>
        <dbReference type="EMBL" id="RLN80993.1"/>
    </source>
</evidence>
<keyword evidence="2" id="KW-1185">Reference proteome</keyword>
<comment type="caution">
    <text evidence="1">The sequence shown here is derived from an EMBL/GenBank/DDBJ whole genome shotgun (WGS) entry which is preliminary data.</text>
</comment>
<dbReference type="EMBL" id="MBDN02000092">
    <property type="protein sequence ID" value="RLN80993.1"/>
    <property type="molecule type" value="Genomic_DNA"/>
</dbReference>
<dbReference type="AlphaFoldDB" id="A0A421GS50"/>
<protein>
    <submittedName>
        <fullName evidence="1">Uncharacterized protein</fullName>
    </submittedName>
</protein>
<evidence type="ECO:0000313" key="2">
    <source>
        <dbReference type="Proteomes" id="UP000285624"/>
    </source>
</evidence>
<dbReference type="Proteomes" id="UP000285624">
    <property type="component" value="Unassembled WGS sequence"/>
</dbReference>
<name>A0A421GS50_9STRA</name>
<reference evidence="1 2" key="1">
    <citation type="journal article" date="2019" name="Mol. Plant Pathol.">
        <title>Genome sequencing of oomycete isolates from Chile supports the New Zealand origin of Phytophthora kernoviae and makes available the first Nothophytophthora sp. genome.</title>
        <authorList>
            <person name="Studholme D.J."/>
            <person name="Panda P."/>
            <person name="Sanfuentes Von Stowasser E."/>
            <person name="Gonzalez M."/>
            <person name="Hill R."/>
            <person name="Sambles C."/>
            <person name="Grant M."/>
            <person name="Williams N.M."/>
            <person name="McDougal R.L."/>
        </authorList>
    </citation>
    <scope>NUCLEOTIDE SEQUENCE [LARGE SCALE GENOMIC DNA]</scope>
    <source>
        <strain evidence="1">Chile4</strain>
    </source>
</reference>
<organism evidence="1 2">
    <name type="scientific">Phytophthora kernoviae</name>
    <dbReference type="NCBI Taxonomy" id="325452"/>
    <lineage>
        <taxon>Eukaryota</taxon>
        <taxon>Sar</taxon>
        <taxon>Stramenopiles</taxon>
        <taxon>Oomycota</taxon>
        <taxon>Peronosporomycetes</taxon>
        <taxon>Peronosporales</taxon>
        <taxon>Peronosporaceae</taxon>
        <taxon>Phytophthora</taxon>
    </lineage>
</organism>
<accession>A0A421GS50</accession>
<sequence length="66" mass="7345">MEGKEDFDFHLGKQSVPNFTSASTVTGGAICNKTDEGATVEQKDYSWPSTKIKRLQDLIRNIVTCH</sequence>
<feature type="non-terminal residue" evidence="1">
    <location>
        <position position="66"/>
    </location>
</feature>